<accession>K9WF90</accession>
<dbReference type="RefSeq" id="WP_015182327.1">
    <property type="nucleotide sequence ID" value="NC_019738.1"/>
</dbReference>
<dbReference type="InterPro" id="IPR036736">
    <property type="entry name" value="ACP-like_sf"/>
</dbReference>
<dbReference type="STRING" id="1173027.Mic7113_2372"/>
<dbReference type="EMBL" id="CP003630">
    <property type="protein sequence ID" value="AFZ18177.1"/>
    <property type="molecule type" value="Genomic_DNA"/>
</dbReference>
<evidence type="ECO:0000313" key="2">
    <source>
        <dbReference type="EMBL" id="AFZ18177.1"/>
    </source>
</evidence>
<evidence type="ECO:0000313" key="3">
    <source>
        <dbReference type="Proteomes" id="UP000010471"/>
    </source>
</evidence>
<dbReference type="AlphaFoldDB" id="K9WF90"/>
<dbReference type="Pfam" id="PF00550">
    <property type="entry name" value="PP-binding"/>
    <property type="match status" value="1"/>
</dbReference>
<dbReference type="Gene3D" id="1.10.1200.10">
    <property type="entry name" value="ACP-like"/>
    <property type="match status" value="1"/>
</dbReference>
<proteinExistence type="predicted"/>
<dbReference type="eggNOG" id="ENOG5033DSF">
    <property type="taxonomic scope" value="Bacteria"/>
</dbReference>
<gene>
    <name evidence="2" type="ORF">Mic7113_2372</name>
</gene>
<sequence>MMLSLEQIQQKSHDVVLEVLPNVTSEELEYDTDLFSIGLDSITAMSLVLTLQETFEVAFETSEISFDNFRTLGNIVELIEKKYTGLSQDAESLSAVN</sequence>
<name>K9WF90_9CYAN</name>
<dbReference type="PROSITE" id="PS50075">
    <property type="entry name" value="CARRIER"/>
    <property type="match status" value="1"/>
</dbReference>
<dbReference type="Proteomes" id="UP000010471">
    <property type="component" value="Chromosome"/>
</dbReference>
<evidence type="ECO:0000259" key="1">
    <source>
        <dbReference type="PROSITE" id="PS50075"/>
    </source>
</evidence>
<dbReference type="HOGENOM" id="CLU_182975_0_0_3"/>
<keyword evidence="3" id="KW-1185">Reference proteome</keyword>
<protein>
    <submittedName>
        <fullName evidence="2">Phosphopantetheine-containing protein</fullName>
    </submittedName>
</protein>
<reference evidence="2 3" key="1">
    <citation type="submission" date="2012-06" db="EMBL/GenBank/DDBJ databases">
        <title>Finished chromosome of genome of Microcoleus sp. PCC 7113.</title>
        <authorList>
            <consortium name="US DOE Joint Genome Institute"/>
            <person name="Gugger M."/>
            <person name="Coursin T."/>
            <person name="Rippka R."/>
            <person name="Tandeau De Marsac N."/>
            <person name="Huntemann M."/>
            <person name="Wei C.-L."/>
            <person name="Han J."/>
            <person name="Detter J.C."/>
            <person name="Han C."/>
            <person name="Tapia R."/>
            <person name="Chen A."/>
            <person name="Kyrpides N."/>
            <person name="Mavromatis K."/>
            <person name="Markowitz V."/>
            <person name="Szeto E."/>
            <person name="Ivanova N."/>
            <person name="Pagani I."/>
            <person name="Pati A."/>
            <person name="Goodwin L."/>
            <person name="Nordberg H.P."/>
            <person name="Cantor M.N."/>
            <person name="Hua S.X."/>
            <person name="Woyke T."/>
            <person name="Kerfeld C.A."/>
        </authorList>
    </citation>
    <scope>NUCLEOTIDE SEQUENCE [LARGE SCALE GENOMIC DNA]</scope>
    <source>
        <strain evidence="2 3">PCC 7113</strain>
    </source>
</reference>
<organism evidence="2 3">
    <name type="scientific">Allocoleopsis franciscana PCC 7113</name>
    <dbReference type="NCBI Taxonomy" id="1173027"/>
    <lineage>
        <taxon>Bacteria</taxon>
        <taxon>Bacillati</taxon>
        <taxon>Cyanobacteriota</taxon>
        <taxon>Cyanophyceae</taxon>
        <taxon>Coleofasciculales</taxon>
        <taxon>Coleofasciculaceae</taxon>
        <taxon>Allocoleopsis</taxon>
        <taxon>Allocoleopsis franciscana</taxon>
    </lineage>
</organism>
<dbReference type="SUPFAM" id="SSF47336">
    <property type="entry name" value="ACP-like"/>
    <property type="match status" value="1"/>
</dbReference>
<feature type="domain" description="Carrier" evidence="1">
    <location>
        <begin position="3"/>
        <end position="83"/>
    </location>
</feature>
<dbReference type="KEGG" id="mic:Mic7113_2372"/>
<dbReference type="InterPro" id="IPR009081">
    <property type="entry name" value="PP-bd_ACP"/>
</dbReference>